<evidence type="ECO:0000256" key="5">
    <source>
        <dbReference type="ARBA" id="ARBA00022692"/>
    </source>
</evidence>
<keyword evidence="6" id="KW-0735">Signal-anchor</keyword>
<dbReference type="Pfam" id="PF01762">
    <property type="entry name" value="Galactosyl_T"/>
    <property type="match status" value="1"/>
</dbReference>
<dbReference type="AlphaFoldDB" id="A0AAN4ZE55"/>
<keyword evidence="3 10" id="KW-0328">Glycosyltransferase</keyword>
<dbReference type="EC" id="2.4.1.-" evidence="10"/>
<evidence type="ECO:0000256" key="7">
    <source>
        <dbReference type="ARBA" id="ARBA00022989"/>
    </source>
</evidence>
<dbReference type="InterPro" id="IPR002659">
    <property type="entry name" value="Glyco_trans_31"/>
</dbReference>
<keyword evidence="12" id="KW-1185">Reference proteome</keyword>
<evidence type="ECO:0000256" key="1">
    <source>
        <dbReference type="ARBA" id="ARBA00004323"/>
    </source>
</evidence>
<gene>
    <name evidence="11" type="ORF">PMAYCL1PPCAC_08069</name>
</gene>
<comment type="similarity">
    <text evidence="2 10">Belongs to the glycosyltransferase 31 family.</text>
</comment>
<keyword evidence="9" id="KW-0472">Membrane</keyword>
<name>A0AAN4ZE55_9BILA</name>
<evidence type="ECO:0000256" key="4">
    <source>
        <dbReference type="ARBA" id="ARBA00022679"/>
    </source>
</evidence>
<dbReference type="EMBL" id="BTRK01000002">
    <property type="protein sequence ID" value="GMR37874.1"/>
    <property type="molecule type" value="Genomic_DNA"/>
</dbReference>
<comment type="caution">
    <text evidence="11">The sequence shown here is derived from an EMBL/GenBank/DDBJ whole genome shotgun (WGS) entry which is preliminary data.</text>
</comment>
<protein>
    <recommendedName>
        <fullName evidence="10">Hexosyltransferase</fullName>
        <ecNumber evidence="10">2.4.1.-</ecNumber>
    </recommendedName>
</protein>
<dbReference type="GO" id="GO:0000139">
    <property type="term" value="C:Golgi membrane"/>
    <property type="evidence" value="ECO:0007669"/>
    <property type="project" value="UniProtKB-SubCell"/>
</dbReference>
<evidence type="ECO:0000256" key="6">
    <source>
        <dbReference type="ARBA" id="ARBA00022968"/>
    </source>
</evidence>
<evidence type="ECO:0000256" key="8">
    <source>
        <dbReference type="ARBA" id="ARBA00023034"/>
    </source>
</evidence>
<proteinExistence type="inferred from homology"/>
<keyword evidence="8 10" id="KW-0333">Golgi apparatus</keyword>
<keyword evidence="4" id="KW-0808">Transferase</keyword>
<evidence type="ECO:0000256" key="9">
    <source>
        <dbReference type="ARBA" id="ARBA00023136"/>
    </source>
</evidence>
<dbReference type="PANTHER" id="PTHR11214:SF391">
    <property type="entry name" value="BETA-1,3-GALACTOSYLTRANSFERASE BRE-2-RELATED"/>
    <property type="match status" value="1"/>
</dbReference>
<evidence type="ECO:0000313" key="12">
    <source>
        <dbReference type="Proteomes" id="UP001328107"/>
    </source>
</evidence>
<keyword evidence="5" id="KW-0812">Transmembrane</keyword>
<keyword evidence="7" id="KW-1133">Transmembrane helix</keyword>
<dbReference type="GO" id="GO:0016758">
    <property type="term" value="F:hexosyltransferase activity"/>
    <property type="evidence" value="ECO:0007669"/>
    <property type="project" value="InterPro"/>
</dbReference>
<dbReference type="Proteomes" id="UP001328107">
    <property type="component" value="Unassembled WGS sequence"/>
</dbReference>
<dbReference type="PANTHER" id="PTHR11214">
    <property type="entry name" value="BETA-1,3-N-ACETYLGLUCOSAMINYLTRANSFERASE"/>
    <property type="match status" value="1"/>
</dbReference>
<evidence type="ECO:0000256" key="3">
    <source>
        <dbReference type="ARBA" id="ARBA00022676"/>
    </source>
</evidence>
<evidence type="ECO:0000256" key="2">
    <source>
        <dbReference type="ARBA" id="ARBA00008661"/>
    </source>
</evidence>
<sequence length="232" mass="27089">FISSASPEISFEPARIIHVDTVTVDVQDGSRLETADMNHDTSEATPYKVYGNANQTFHRILSTEPIESLILLSPRFDRNKFFDIVVIVISAPWEWQDREEIRRQWASKEESRLQQEQRSLVIFVVGRSQDINEEADFYGDLLQVDIDEDYRNLVYKIETGFQWVRENVQSQFVAKADSDTVVHIDRLHSLLTRYESVLELAGMSDDWLACHKNTERPVIRDEYSEWLDFPCI</sequence>
<accession>A0AAN4ZE55</accession>
<reference evidence="12" key="1">
    <citation type="submission" date="2022-10" db="EMBL/GenBank/DDBJ databases">
        <title>Genome assembly of Pristionchus species.</title>
        <authorList>
            <person name="Yoshida K."/>
            <person name="Sommer R.J."/>
        </authorList>
    </citation>
    <scope>NUCLEOTIDE SEQUENCE [LARGE SCALE GENOMIC DNA]</scope>
    <source>
        <strain evidence="12">RS5460</strain>
    </source>
</reference>
<comment type="subcellular location">
    <subcellularLocation>
        <location evidence="1 10">Golgi apparatus membrane</location>
        <topology evidence="1 10">Single-pass type II membrane protein</topology>
    </subcellularLocation>
</comment>
<feature type="non-terminal residue" evidence="11">
    <location>
        <position position="1"/>
    </location>
</feature>
<evidence type="ECO:0000313" key="11">
    <source>
        <dbReference type="EMBL" id="GMR37874.1"/>
    </source>
</evidence>
<organism evidence="11 12">
    <name type="scientific">Pristionchus mayeri</name>
    <dbReference type="NCBI Taxonomy" id="1317129"/>
    <lineage>
        <taxon>Eukaryota</taxon>
        <taxon>Metazoa</taxon>
        <taxon>Ecdysozoa</taxon>
        <taxon>Nematoda</taxon>
        <taxon>Chromadorea</taxon>
        <taxon>Rhabditida</taxon>
        <taxon>Rhabditina</taxon>
        <taxon>Diplogasteromorpha</taxon>
        <taxon>Diplogasteroidea</taxon>
        <taxon>Neodiplogasteridae</taxon>
        <taxon>Pristionchus</taxon>
    </lineage>
</organism>
<dbReference type="Gene3D" id="3.90.550.50">
    <property type="match status" value="1"/>
</dbReference>
<evidence type="ECO:0000256" key="10">
    <source>
        <dbReference type="RuleBase" id="RU363063"/>
    </source>
</evidence>
<dbReference type="GO" id="GO:0006493">
    <property type="term" value="P:protein O-linked glycosylation"/>
    <property type="evidence" value="ECO:0007669"/>
    <property type="project" value="TreeGrafter"/>
</dbReference>